<reference evidence="1 2" key="1">
    <citation type="submission" date="2020-10" db="EMBL/GenBank/DDBJ databases">
        <title>Sequencing the genomes of 1000 actinobacteria strains.</title>
        <authorList>
            <person name="Klenk H.-P."/>
        </authorList>
    </citation>
    <scope>NUCLEOTIDE SEQUENCE [LARGE SCALE GENOMIC DNA]</scope>
    <source>
        <strain evidence="1 2">DSM 45157</strain>
    </source>
</reference>
<evidence type="ECO:0000313" key="2">
    <source>
        <dbReference type="Proteomes" id="UP000598217"/>
    </source>
</evidence>
<dbReference type="RefSeq" id="WP_191268110.1">
    <property type="nucleotide sequence ID" value="NZ_BMXJ01000002.1"/>
</dbReference>
<accession>A0ABR9HD17</accession>
<dbReference type="Proteomes" id="UP000598217">
    <property type="component" value="Unassembled WGS sequence"/>
</dbReference>
<evidence type="ECO:0000313" key="1">
    <source>
        <dbReference type="EMBL" id="MBE1456894.1"/>
    </source>
</evidence>
<organism evidence="1 2">
    <name type="scientific">Nocardiopsis terrae</name>
    <dbReference type="NCBI Taxonomy" id="372655"/>
    <lineage>
        <taxon>Bacteria</taxon>
        <taxon>Bacillati</taxon>
        <taxon>Actinomycetota</taxon>
        <taxon>Actinomycetes</taxon>
        <taxon>Streptosporangiales</taxon>
        <taxon>Nocardiopsidaceae</taxon>
        <taxon>Nocardiopsis</taxon>
    </lineage>
</organism>
<protein>
    <submittedName>
        <fullName evidence="1">Uncharacterized protein</fullName>
    </submittedName>
</protein>
<name>A0ABR9HD17_9ACTN</name>
<gene>
    <name evidence="1" type="ORF">H4W79_001108</name>
</gene>
<keyword evidence="2" id="KW-1185">Reference proteome</keyword>
<comment type="caution">
    <text evidence="1">The sequence shown here is derived from an EMBL/GenBank/DDBJ whole genome shotgun (WGS) entry which is preliminary data.</text>
</comment>
<dbReference type="EMBL" id="JADBDY010000001">
    <property type="protein sequence ID" value="MBE1456894.1"/>
    <property type="molecule type" value="Genomic_DNA"/>
</dbReference>
<sequence length="215" mass="23496">MSDGIRWIGEHNLAARTPGLPGMREAVSLTVARDISAREFLISLGAHAEDLNKGTLFKDQKKKSTATFHSLAMYGTCGGWVYVLENSPDATWYTKSLAHQESQVLTGAEIVCVTQREDDPPPYVSHVTPEGHASHAEWGAPTGHPDFDEALRSAGAIYPSLPDSSEEVVETYWEEHMDDLLPRIFTAVGNYCKLEISQTEVEAGSLPLVVFPPAS</sequence>
<proteinExistence type="predicted"/>